<keyword evidence="1" id="KW-0677">Repeat</keyword>
<gene>
    <name evidence="3" type="ORF">CJ030_MR7G008061</name>
</gene>
<keyword evidence="4" id="KW-1185">Reference proteome</keyword>
<sequence length="857" mass="99065">MANYDELVESEQENEQNPEQRDQDRDAEKPSDDSESEYDPDDSSSYTDSSDEESLTYTRLGDEPPASENTPEINMKRFTRILDSKSMKEKRDEEDRNYVHYEDRFDFPYDPENWKEQDLQELWADAPLKMTKPGWDPVWADEEDWEVVKEEIKAGRDPPIAPFYVPYRKYFPAIPDNHHDISNPKAAIEELDRIEEFLKWVSYVFVDGSSYEGTVWDDLAHGKGVYVAEHGLVRYEGEWLQNNMEGHGVVEVDIPDVEPVPGSKLEAKMRAEGKIISRDFMTPEDKEWLEMDIEDSIRLADGEYEIPFYERDEWIKYYGTKPEKGRYRYAGQWKHARMHGCGVYDINERTIYGRFYFGQLLEDSTGCDEDTCALHAGIAEVAAAKARMFVNKPDGMVREDRGPYSDPQHPYFYEDEDVWMAPGFINQFYEVPDYWKTYVQEVDQEREMWLNSFYKAPLRLPMPAELEYWWSKDEAPEFVLVNKEPETDPEDPSKLIYNEDPLILHTRTGMLINYVEDEKYGLRLFWQPPLKEGEDIDPEKAQFLPLGYDEFFGKDVIVKKENRWTSLVLAVENACKPYFEKLEKWIEEKKKASEMKMKLIQKELELIEAEICLEEAMEDMEDELKRREKEEEKKVEMGLEEEEDTSALANQDERSVIEEEEEEDEEEEDDVAPSSFGSVTTDQDPTDNDQKGKKPGGSSFSASSLSFASSSLVSGVPSKLQELFLSWKKGRLMIKTASPSCVKGSSHLKTVDSVSFPPVFGSKGRLRATGKTHGKVQVRSHLNGRFSQVDSLSQVLLNSSASTNSKRSPREPSTRTCGWLHKAPEAHSDSILSFHTPVHYLETYGETKFGEPLCLPV</sequence>
<proteinExistence type="predicted"/>
<feature type="region of interest" description="Disordered" evidence="2">
    <location>
        <begin position="1"/>
        <end position="81"/>
    </location>
</feature>
<feature type="compositionally biased region" description="Basic and acidic residues" evidence="2">
    <location>
        <begin position="623"/>
        <end position="637"/>
    </location>
</feature>
<evidence type="ECO:0000256" key="1">
    <source>
        <dbReference type="ARBA" id="ARBA00022737"/>
    </source>
</evidence>
<evidence type="ECO:0000313" key="3">
    <source>
        <dbReference type="EMBL" id="KAB1207022.1"/>
    </source>
</evidence>
<feature type="compositionally biased region" description="Acidic residues" evidence="2">
    <location>
        <begin position="33"/>
        <end position="42"/>
    </location>
</feature>
<dbReference type="InterPro" id="IPR003409">
    <property type="entry name" value="MORN"/>
</dbReference>
<evidence type="ECO:0000256" key="2">
    <source>
        <dbReference type="SAM" id="MobiDB-lite"/>
    </source>
</evidence>
<name>A0A6A1V2T4_9ROSI</name>
<dbReference type="EMBL" id="RXIC02000025">
    <property type="protein sequence ID" value="KAB1207022.1"/>
    <property type="molecule type" value="Genomic_DNA"/>
</dbReference>
<dbReference type="PANTHER" id="PTHR43215">
    <property type="entry name" value="RADIAL SPOKE HEAD 1 HOMOLOG"/>
    <property type="match status" value="1"/>
</dbReference>
<feature type="compositionally biased region" description="Acidic residues" evidence="2">
    <location>
        <begin position="1"/>
        <end position="16"/>
    </location>
</feature>
<dbReference type="GO" id="GO:0016020">
    <property type="term" value="C:membrane"/>
    <property type="evidence" value="ECO:0007669"/>
    <property type="project" value="UniProtKB-ARBA"/>
</dbReference>
<dbReference type="Gene3D" id="2.20.110.10">
    <property type="entry name" value="Histone H3 K4-specific methyltransferase SET7/9 N-terminal domain"/>
    <property type="match status" value="1"/>
</dbReference>
<feature type="region of interest" description="Disordered" evidence="2">
    <location>
        <begin position="622"/>
        <end position="701"/>
    </location>
</feature>
<dbReference type="AlphaFoldDB" id="A0A6A1V2T4"/>
<dbReference type="Pfam" id="PF02493">
    <property type="entry name" value="MORN"/>
    <property type="match status" value="3"/>
</dbReference>
<evidence type="ECO:0000313" key="4">
    <source>
        <dbReference type="Proteomes" id="UP000516437"/>
    </source>
</evidence>
<organism evidence="3 4">
    <name type="scientific">Morella rubra</name>
    <name type="common">Chinese bayberry</name>
    <dbReference type="NCBI Taxonomy" id="262757"/>
    <lineage>
        <taxon>Eukaryota</taxon>
        <taxon>Viridiplantae</taxon>
        <taxon>Streptophyta</taxon>
        <taxon>Embryophyta</taxon>
        <taxon>Tracheophyta</taxon>
        <taxon>Spermatophyta</taxon>
        <taxon>Magnoliopsida</taxon>
        <taxon>eudicotyledons</taxon>
        <taxon>Gunneridae</taxon>
        <taxon>Pentapetalae</taxon>
        <taxon>rosids</taxon>
        <taxon>fabids</taxon>
        <taxon>Fagales</taxon>
        <taxon>Myricaceae</taxon>
        <taxon>Morella</taxon>
    </lineage>
</organism>
<dbReference type="OrthoDB" id="423343at2759"/>
<protein>
    <recommendedName>
        <fullName evidence="5">Protein TIC 100</fullName>
    </recommendedName>
</protein>
<dbReference type="SUPFAM" id="SSF82185">
    <property type="entry name" value="Histone H3 K4-specific methyltransferase SET7/9 N-terminal domain"/>
    <property type="match status" value="1"/>
</dbReference>
<reference evidence="3 4" key="1">
    <citation type="journal article" date="2019" name="Plant Biotechnol. J.">
        <title>The red bayberry genome and genetic basis of sex determination.</title>
        <authorList>
            <person name="Jia H.M."/>
            <person name="Jia H.J."/>
            <person name="Cai Q.L."/>
            <person name="Wang Y."/>
            <person name="Zhao H.B."/>
            <person name="Yang W.F."/>
            <person name="Wang G.Y."/>
            <person name="Li Y.H."/>
            <person name="Zhan D.L."/>
            <person name="Shen Y.T."/>
            <person name="Niu Q.F."/>
            <person name="Chang L."/>
            <person name="Qiu J."/>
            <person name="Zhao L."/>
            <person name="Xie H.B."/>
            <person name="Fu W.Y."/>
            <person name="Jin J."/>
            <person name="Li X.W."/>
            <person name="Jiao Y."/>
            <person name="Zhou C.C."/>
            <person name="Tu T."/>
            <person name="Chai C.Y."/>
            <person name="Gao J.L."/>
            <person name="Fan L.J."/>
            <person name="van de Weg E."/>
            <person name="Wang J.Y."/>
            <person name="Gao Z.S."/>
        </authorList>
    </citation>
    <scope>NUCLEOTIDE SEQUENCE [LARGE SCALE GENOMIC DNA]</scope>
    <source>
        <tissue evidence="3">Leaves</tissue>
    </source>
</reference>
<dbReference type="Proteomes" id="UP000516437">
    <property type="component" value="Chromosome 7"/>
</dbReference>
<comment type="caution">
    <text evidence="3">The sequence shown here is derived from an EMBL/GenBank/DDBJ whole genome shotgun (WGS) entry which is preliminary data.</text>
</comment>
<feature type="compositionally biased region" description="Acidic residues" evidence="2">
    <location>
        <begin position="658"/>
        <end position="671"/>
    </location>
</feature>
<dbReference type="PANTHER" id="PTHR43215:SF13">
    <property type="entry name" value="PROTEIN TIC 100"/>
    <property type="match status" value="1"/>
</dbReference>
<evidence type="ECO:0008006" key="5">
    <source>
        <dbReference type="Google" id="ProtNLM"/>
    </source>
</evidence>
<feature type="compositionally biased region" description="Basic and acidic residues" evidence="2">
    <location>
        <begin position="18"/>
        <end position="32"/>
    </location>
</feature>
<accession>A0A6A1V2T4</accession>